<proteinExistence type="inferred from homology"/>
<sequence>MSDQPSFARPGKGIAAHFHPPVFYGASAIIFFFLAIGLVFPDRAESIFSSIQSSIISGFGWLYILAVGAFVLAMLYVALSRFGQLKLGPDDAEPEYNYLTWLAMLFAAGMGIGLMFYGVAEPVMHYSSPPVGDGGTVDAARNAMVYTFFHWGFHAWAIYAVVGLSLAYFAYRYNLPLAVRSGLYPIFKNRIYGPIGDAVDIFAIVGTLFGVATSLGLGVMQINAGFNYLFGLPNTTFMQIVLIAVITGMATMSVVTGLDVGIRRLSETNLILAVLLMFFVLFVGPTVFLLGAFPQNLGNYLGHFFERTFTMYAYEPNDWLSDWTLFYWSWWIAWSPFVGMFIARISRGRTVREFVLSVLFIPPLFTFFWMTVFGNSGIALDMGAAAGAIAEEVNADIATALFQFFEYLPGTTIMSGLAILLVTVFFVTSSDSGSLVVETLAAGGREDAPVAARVYWAVLEGVIAALLLLAGGLTALQTMTLISALPFVIVMILLVYGLLKGMNADMARLQPRLGPVAAHPVTELPWTARLNLILNQPQRQDVGRFIKQTAEPALEAVAHEMRERGLDALVAEDRDEGVALTVNSQDVRSFVYGVEPQRHLVAAFTAGDVSRGETKRPHVWWAKTYFGDGSRGYDVMGFTREQIISDILAQYERYQTMMHSHSTALYLTSPDPGQVA</sequence>
<comment type="caution">
    <text evidence="9">The sequence shown here is derived from an EMBL/GenBank/DDBJ whole genome shotgun (WGS) entry which is preliminary data.</text>
</comment>
<dbReference type="STRING" id="631454.N177_2820"/>
<dbReference type="EMBL" id="AWXZ01000037">
    <property type="protein sequence ID" value="ESR23875.1"/>
    <property type="molecule type" value="Genomic_DNA"/>
</dbReference>
<feature type="transmembrane region" description="Helical" evidence="8">
    <location>
        <begin position="479"/>
        <end position="499"/>
    </location>
</feature>
<feature type="transmembrane region" description="Helical" evidence="8">
    <location>
        <begin position="60"/>
        <end position="79"/>
    </location>
</feature>
<dbReference type="Pfam" id="PF02028">
    <property type="entry name" value="BCCT"/>
    <property type="match status" value="1"/>
</dbReference>
<dbReference type="NCBIfam" id="TIGR00842">
    <property type="entry name" value="bcct"/>
    <property type="match status" value="1"/>
</dbReference>
<organism evidence="9 10">
    <name type="scientific">Lutibaculum baratangense AMV1</name>
    <dbReference type="NCBI Taxonomy" id="631454"/>
    <lineage>
        <taxon>Bacteria</taxon>
        <taxon>Pseudomonadati</taxon>
        <taxon>Pseudomonadota</taxon>
        <taxon>Alphaproteobacteria</taxon>
        <taxon>Hyphomicrobiales</taxon>
        <taxon>Tepidamorphaceae</taxon>
        <taxon>Lutibaculum</taxon>
    </lineage>
</organism>
<evidence type="ECO:0000256" key="3">
    <source>
        <dbReference type="ARBA" id="ARBA00022448"/>
    </source>
</evidence>
<keyword evidence="4" id="KW-1003">Cell membrane</keyword>
<keyword evidence="5 8" id="KW-0812">Transmembrane</keyword>
<evidence type="ECO:0000256" key="4">
    <source>
        <dbReference type="ARBA" id="ARBA00022475"/>
    </source>
</evidence>
<dbReference type="eggNOG" id="COG1292">
    <property type="taxonomic scope" value="Bacteria"/>
</dbReference>
<feature type="transmembrane region" description="Helical" evidence="8">
    <location>
        <begin position="270"/>
        <end position="293"/>
    </location>
</feature>
<feature type="transmembrane region" description="Helical" evidence="8">
    <location>
        <begin position="354"/>
        <end position="372"/>
    </location>
</feature>
<accession>V4RKY7</accession>
<gene>
    <name evidence="9" type="ORF">N177_2820</name>
</gene>
<feature type="transmembrane region" description="Helical" evidence="8">
    <location>
        <begin position="99"/>
        <end position="120"/>
    </location>
</feature>
<evidence type="ECO:0000313" key="10">
    <source>
        <dbReference type="Proteomes" id="UP000017819"/>
    </source>
</evidence>
<feature type="transmembrane region" description="Helical" evidence="8">
    <location>
        <begin position="21"/>
        <end position="40"/>
    </location>
</feature>
<dbReference type="GO" id="GO:0022857">
    <property type="term" value="F:transmembrane transporter activity"/>
    <property type="evidence" value="ECO:0007669"/>
    <property type="project" value="InterPro"/>
</dbReference>
<protein>
    <submittedName>
        <fullName evidence="9">High-affinity choline uptake protein BetT</fullName>
    </submittedName>
</protein>
<evidence type="ECO:0000256" key="2">
    <source>
        <dbReference type="ARBA" id="ARBA00005658"/>
    </source>
</evidence>
<feature type="transmembrane region" description="Helical" evidence="8">
    <location>
        <begin position="325"/>
        <end position="342"/>
    </location>
</feature>
<comment type="similarity">
    <text evidence="2">Belongs to the BCCT transporter (TC 2.A.15) family.</text>
</comment>
<keyword evidence="6 8" id="KW-1133">Transmembrane helix</keyword>
<evidence type="ECO:0000256" key="6">
    <source>
        <dbReference type="ARBA" id="ARBA00022989"/>
    </source>
</evidence>
<dbReference type="InterPro" id="IPR018093">
    <property type="entry name" value="BCCT_CS"/>
</dbReference>
<dbReference type="RefSeq" id="WP_023432945.1">
    <property type="nucleotide sequence ID" value="NZ_AWXZ01000037.1"/>
</dbReference>
<feature type="transmembrane region" description="Helical" evidence="8">
    <location>
        <begin position="151"/>
        <end position="171"/>
    </location>
</feature>
<keyword evidence="10" id="KW-1185">Reference proteome</keyword>
<evidence type="ECO:0000256" key="7">
    <source>
        <dbReference type="ARBA" id="ARBA00023136"/>
    </source>
</evidence>
<evidence type="ECO:0000313" key="9">
    <source>
        <dbReference type="EMBL" id="ESR23875.1"/>
    </source>
</evidence>
<evidence type="ECO:0000256" key="5">
    <source>
        <dbReference type="ARBA" id="ARBA00022692"/>
    </source>
</evidence>
<dbReference type="Proteomes" id="UP000017819">
    <property type="component" value="Unassembled WGS sequence"/>
</dbReference>
<feature type="transmembrane region" description="Helical" evidence="8">
    <location>
        <begin position="454"/>
        <end position="473"/>
    </location>
</feature>
<feature type="transmembrane region" description="Helical" evidence="8">
    <location>
        <begin position="407"/>
        <end position="427"/>
    </location>
</feature>
<dbReference type="PROSITE" id="PS01303">
    <property type="entry name" value="BCCT"/>
    <property type="match status" value="1"/>
</dbReference>
<dbReference type="PANTHER" id="PTHR30047">
    <property type="entry name" value="HIGH-AFFINITY CHOLINE TRANSPORT PROTEIN-RELATED"/>
    <property type="match status" value="1"/>
</dbReference>
<keyword evidence="7 8" id="KW-0472">Membrane</keyword>
<dbReference type="PATRIC" id="fig|631454.5.peg.2785"/>
<reference evidence="9 10" key="1">
    <citation type="journal article" date="2014" name="Genome Announc.">
        <title>Draft Genome Sequence of Lutibaculum baratangense Strain AMV1T, Isolated from a Mud Volcano in Andamans, India.</title>
        <authorList>
            <person name="Singh A."/>
            <person name="Sreenivas A."/>
            <person name="Sathyanarayana Reddy G."/>
            <person name="Pinnaka A.K."/>
            <person name="Shivaji S."/>
        </authorList>
    </citation>
    <scope>NUCLEOTIDE SEQUENCE [LARGE SCALE GENOMIC DNA]</scope>
    <source>
        <strain evidence="9 10">AMV1</strain>
    </source>
</reference>
<dbReference type="InterPro" id="IPR000060">
    <property type="entry name" value="BCCT_transptr"/>
</dbReference>
<evidence type="ECO:0000256" key="1">
    <source>
        <dbReference type="ARBA" id="ARBA00004651"/>
    </source>
</evidence>
<comment type="subcellular location">
    <subcellularLocation>
        <location evidence="1">Cell membrane</location>
        <topology evidence="1">Multi-pass membrane protein</topology>
    </subcellularLocation>
</comment>
<feature type="transmembrane region" description="Helical" evidence="8">
    <location>
        <begin position="237"/>
        <end position="258"/>
    </location>
</feature>
<dbReference type="GO" id="GO:0005886">
    <property type="term" value="C:plasma membrane"/>
    <property type="evidence" value="ECO:0007669"/>
    <property type="project" value="UniProtKB-SubCell"/>
</dbReference>
<dbReference type="AlphaFoldDB" id="V4RKY7"/>
<keyword evidence="3" id="KW-0813">Transport</keyword>
<name>V4RKY7_9HYPH</name>
<dbReference type="PANTHER" id="PTHR30047:SF7">
    <property type="entry name" value="HIGH-AFFINITY CHOLINE TRANSPORT PROTEIN"/>
    <property type="match status" value="1"/>
</dbReference>
<evidence type="ECO:0000256" key="8">
    <source>
        <dbReference type="SAM" id="Phobius"/>
    </source>
</evidence>
<feature type="transmembrane region" description="Helical" evidence="8">
    <location>
        <begin position="191"/>
        <end position="217"/>
    </location>
</feature>